<dbReference type="GO" id="GO:0005506">
    <property type="term" value="F:iron ion binding"/>
    <property type="evidence" value="ECO:0007669"/>
    <property type="project" value="UniProtKB-UniRule"/>
</dbReference>
<dbReference type="GO" id="GO:0051539">
    <property type="term" value="F:4 iron, 4 sulfur cluster binding"/>
    <property type="evidence" value="ECO:0007669"/>
    <property type="project" value="UniProtKB-KW"/>
</dbReference>
<feature type="binding site" evidence="9">
    <location>
        <position position="84"/>
    </location>
    <ligand>
        <name>[4Fe-4S] cluster</name>
        <dbReference type="ChEBI" id="CHEBI:49883"/>
        <label>1</label>
    </ligand>
</feature>
<evidence type="ECO:0000256" key="8">
    <source>
        <dbReference type="ARBA" id="ARBA00023014"/>
    </source>
</evidence>
<evidence type="ECO:0000313" key="11">
    <source>
        <dbReference type="EMBL" id="QJR14212.1"/>
    </source>
</evidence>
<dbReference type="PANTHER" id="PTHR10849">
    <property type="entry name" value="NADH DEHYDROGENASE UBIQUINONE IRON-SULFUR PROTEIN 8, MITOCHONDRIAL"/>
    <property type="match status" value="1"/>
</dbReference>
<evidence type="ECO:0000313" key="12">
    <source>
        <dbReference type="Proteomes" id="UP000503096"/>
    </source>
</evidence>
<dbReference type="EMBL" id="CP053073">
    <property type="protein sequence ID" value="QJR14212.1"/>
    <property type="molecule type" value="Genomic_DNA"/>
</dbReference>
<name>A0A6M4H4L5_9PROT</name>
<feature type="binding site" evidence="9">
    <location>
        <position position="132"/>
    </location>
    <ligand>
        <name>[4Fe-4S] cluster</name>
        <dbReference type="ChEBI" id="CHEBI:49883"/>
        <label>2</label>
    </ligand>
</feature>
<keyword evidence="6 9" id="KW-1278">Translocase</keyword>
<feature type="domain" description="4Fe-4S ferredoxin-type" evidence="10">
    <location>
        <begin position="71"/>
        <end position="104"/>
    </location>
</feature>
<dbReference type="PROSITE" id="PS00198">
    <property type="entry name" value="4FE4S_FER_1"/>
    <property type="match status" value="1"/>
</dbReference>
<dbReference type="InterPro" id="IPR010226">
    <property type="entry name" value="NADH_quinone_OxRdtase_chainI"/>
</dbReference>
<dbReference type="GO" id="GO:0005886">
    <property type="term" value="C:plasma membrane"/>
    <property type="evidence" value="ECO:0007669"/>
    <property type="project" value="UniProtKB-SubCell"/>
</dbReference>
<sequence>MKPYKRPQYWNSPTMGWWERAYVFEIARGLWVTGSIFTRNMWRWITGRKGALTTYYPEETRADYAPLNRGKHILVQRENGKPQCIACNLCATVCPAKVIEIEAAFDPTDPLHPKYPARFEIDYSRCVFCGLCVEACPEDAIRMLKEVPDLPTFDRDTLWLGKEELLTWNPRKDGAKR</sequence>
<keyword evidence="2 9" id="KW-0004">4Fe-4S</keyword>
<dbReference type="Pfam" id="PF12838">
    <property type="entry name" value="Fer4_7"/>
    <property type="match status" value="1"/>
</dbReference>
<dbReference type="EC" id="7.1.1.-" evidence="9"/>
<dbReference type="GO" id="GO:0048038">
    <property type="term" value="F:quinone binding"/>
    <property type="evidence" value="ECO:0007669"/>
    <property type="project" value="UniProtKB-KW"/>
</dbReference>
<accession>A0A6M4H4L5</accession>
<evidence type="ECO:0000256" key="2">
    <source>
        <dbReference type="ARBA" id="ARBA00022485"/>
    </source>
</evidence>
<feature type="binding site" evidence="9">
    <location>
        <position position="94"/>
    </location>
    <ligand>
        <name>[4Fe-4S] cluster</name>
        <dbReference type="ChEBI" id="CHEBI:49883"/>
        <label>2</label>
    </ligand>
</feature>
<dbReference type="PANTHER" id="PTHR10849:SF20">
    <property type="entry name" value="NADH DEHYDROGENASE [UBIQUINONE] IRON-SULFUR PROTEIN 8, MITOCHONDRIAL"/>
    <property type="match status" value="1"/>
</dbReference>
<feature type="binding site" evidence="9">
    <location>
        <position position="90"/>
    </location>
    <ligand>
        <name>[4Fe-4S] cluster</name>
        <dbReference type="ChEBI" id="CHEBI:49883"/>
        <label>1</label>
    </ligand>
</feature>
<dbReference type="SUPFAM" id="SSF54862">
    <property type="entry name" value="4Fe-4S ferredoxins"/>
    <property type="match status" value="1"/>
</dbReference>
<dbReference type="PROSITE" id="PS51379">
    <property type="entry name" value="4FE4S_FER_2"/>
    <property type="match status" value="2"/>
</dbReference>
<protein>
    <recommendedName>
        <fullName evidence="9">NADH-quinone oxidoreductase subunit I</fullName>
        <ecNumber evidence="9">7.1.1.-</ecNumber>
    </recommendedName>
    <alternativeName>
        <fullName evidence="9">NADH dehydrogenase I subunit I</fullName>
    </alternativeName>
    <alternativeName>
        <fullName evidence="9">NDH-1 subunit I</fullName>
    </alternativeName>
</protein>
<evidence type="ECO:0000256" key="1">
    <source>
        <dbReference type="ARBA" id="ARBA00010277"/>
    </source>
</evidence>
<dbReference type="GO" id="GO:0050136">
    <property type="term" value="F:NADH dehydrogenase (quinone) (non-electrogenic) activity"/>
    <property type="evidence" value="ECO:0007669"/>
    <property type="project" value="UniProtKB-UniRule"/>
</dbReference>
<evidence type="ECO:0000256" key="9">
    <source>
        <dbReference type="HAMAP-Rule" id="MF_01351"/>
    </source>
</evidence>
<dbReference type="Proteomes" id="UP000503096">
    <property type="component" value="Chromosome"/>
</dbReference>
<comment type="subcellular location">
    <subcellularLocation>
        <location evidence="9">Cell membrane</location>
        <topology evidence="9">Peripheral membrane protein</topology>
    </subcellularLocation>
</comment>
<keyword evidence="5" id="KW-0677">Repeat</keyword>
<dbReference type="InterPro" id="IPR017900">
    <property type="entry name" value="4Fe4S_Fe_S_CS"/>
</dbReference>
<keyword evidence="9" id="KW-0830">Ubiquinone</keyword>
<comment type="function">
    <text evidence="9">NDH-1 shuttles electrons from NADH, via FMN and iron-sulfur (Fe-S) centers, to quinones in the respiratory chain. The immediate electron acceptor for the enzyme in this species is believed to be ubiquinone. Couples the redox reaction to proton translocation (for every two electrons transferred, four hydrogen ions are translocated across the cytoplasmic membrane), and thus conserves the redox energy in a proton gradient.</text>
</comment>
<dbReference type="HAMAP" id="MF_01351">
    <property type="entry name" value="NDH1_NuoI"/>
    <property type="match status" value="1"/>
</dbReference>
<reference evidence="11 12" key="1">
    <citation type="submission" date="2020-04" db="EMBL/GenBank/DDBJ databases">
        <title>Usitatibacter rugosus gen. nov., sp. nov. and Usitatibacter palustris sp. nov., novel members of Usitatibacteraceae fam. nov. within the order Nitrosomonadales isolated from soil.</title>
        <authorList>
            <person name="Huber K.J."/>
            <person name="Neumann-Schaal M."/>
            <person name="Geppert A."/>
            <person name="Luckner M."/>
            <person name="Wanner G."/>
            <person name="Overmann J."/>
        </authorList>
    </citation>
    <scope>NUCLEOTIDE SEQUENCE [LARGE SCALE GENOMIC DNA]</scope>
    <source>
        <strain evidence="11 12">Swamp67</strain>
    </source>
</reference>
<dbReference type="InterPro" id="IPR017896">
    <property type="entry name" value="4Fe4S_Fe-S-bd"/>
</dbReference>
<evidence type="ECO:0000256" key="4">
    <source>
        <dbReference type="ARBA" id="ARBA00022723"/>
    </source>
</evidence>
<comment type="similarity">
    <text evidence="1 9">Belongs to the complex I 23 kDa subunit family.</text>
</comment>
<dbReference type="InParanoid" id="A0A6M4H4L5"/>
<keyword evidence="8 9" id="KW-0411">Iron-sulfur</keyword>
<evidence type="ECO:0000256" key="5">
    <source>
        <dbReference type="ARBA" id="ARBA00022737"/>
    </source>
</evidence>
<dbReference type="AlphaFoldDB" id="A0A6M4H4L5"/>
<keyword evidence="9" id="KW-0874">Quinone</keyword>
<feature type="binding site" evidence="9">
    <location>
        <position position="136"/>
    </location>
    <ligand>
        <name>[4Fe-4S] cluster</name>
        <dbReference type="ChEBI" id="CHEBI:49883"/>
        <label>1</label>
    </ligand>
</feature>
<dbReference type="RefSeq" id="WP_212758210.1">
    <property type="nucleotide sequence ID" value="NZ_CP053073.1"/>
</dbReference>
<keyword evidence="9" id="KW-1003">Cell membrane</keyword>
<gene>
    <name evidence="11" type="primary">nuoI_1</name>
    <name evidence="9" type="synonym">nuoI</name>
    <name evidence="11" type="ORF">DSM104440_01005</name>
</gene>
<organism evidence="11 12">
    <name type="scientific">Usitatibacter palustris</name>
    <dbReference type="NCBI Taxonomy" id="2732487"/>
    <lineage>
        <taxon>Bacteria</taxon>
        <taxon>Pseudomonadati</taxon>
        <taxon>Pseudomonadota</taxon>
        <taxon>Betaproteobacteria</taxon>
        <taxon>Nitrosomonadales</taxon>
        <taxon>Usitatibacteraceae</taxon>
        <taxon>Usitatibacter</taxon>
    </lineage>
</organism>
<feature type="binding site" evidence="9">
    <location>
        <position position="87"/>
    </location>
    <ligand>
        <name>[4Fe-4S] cluster</name>
        <dbReference type="ChEBI" id="CHEBI:49883"/>
        <label>1</label>
    </ligand>
</feature>
<keyword evidence="12" id="KW-1185">Reference proteome</keyword>
<keyword evidence="9" id="KW-0520">NAD</keyword>
<comment type="cofactor">
    <cofactor evidence="9">
        <name>[4Fe-4S] cluster</name>
        <dbReference type="ChEBI" id="CHEBI:49883"/>
    </cofactor>
    <text evidence="9">Binds 2 [4Fe-4S] clusters per subunit.</text>
</comment>
<dbReference type="Gene3D" id="3.30.70.3270">
    <property type="match status" value="1"/>
</dbReference>
<keyword evidence="9" id="KW-0472">Membrane</keyword>
<feature type="binding site" evidence="9">
    <location>
        <position position="129"/>
    </location>
    <ligand>
        <name>[4Fe-4S] cluster</name>
        <dbReference type="ChEBI" id="CHEBI:49883"/>
        <label>2</label>
    </ligand>
</feature>
<keyword evidence="3" id="KW-0997">Cell inner membrane</keyword>
<comment type="catalytic activity">
    <reaction evidence="9">
        <text>a quinone + NADH + 5 H(+)(in) = a quinol + NAD(+) + 4 H(+)(out)</text>
        <dbReference type="Rhea" id="RHEA:57888"/>
        <dbReference type="ChEBI" id="CHEBI:15378"/>
        <dbReference type="ChEBI" id="CHEBI:24646"/>
        <dbReference type="ChEBI" id="CHEBI:57540"/>
        <dbReference type="ChEBI" id="CHEBI:57945"/>
        <dbReference type="ChEBI" id="CHEBI:132124"/>
    </reaction>
</comment>
<feature type="domain" description="4Fe-4S ferredoxin-type" evidence="10">
    <location>
        <begin position="117"/>
        <end position="146"/>
    </location>
</feature>
<evidence type="ECO:0000256" key="3">
    <source>
        <dbReference type="ARBA" id="ARBA00022519"/>
    </source>
</evidence>
<feature type="binding site" evidence="9">
    <location>
        <position position="126"/>
    </location>
    <ligand>
        <name>[4Fe-4S] cluster</name>
        <dbReference type="ChEBI" id="CHEBI:49883"/>
        <label>2</label>
    </ligand>
</feature>
<keyword evidence="7 9" id="KW-0408">Iron</keyword>
<evidence type="ECO:0000259" key="10">
    <source>
        <dbReference type="PROSITE" id="PS51379"/>
    </source>
</evidence>
<evidence type="ECO:0000256" key="6">
    <source>
        <dbReference type="ARBA" id="ARBA00022967"/>
    </source>
</evidence>
<comment type="subunit">
    <text evidence="9">NDH-1 is composed of 14 different subunits. Subunits NuoA, H, J, K, L, M, N constitute the membrane sector of the complex.</text>
</comment>
<proteinExistence type="inferred from homology"/>
<evidence type="ECO:0000256" key="7">
    <source>
        <dbReference type="ARBA" id="ARBA00023004"/>
    </source>
</evidence>
<dbReference type="KEGG" id="upl:DSM104440_01005"/>
<dbReference type="GO" id="GO:0009060">
    <property type="term" value="P:aerobic respiration"/>
    <property type="evidence" value="ECO:0007669"/>
    <property type="project" value="TreeGrafter"/>
</dbReference>
<keyword evidence="4 9" id="KW-0479">Metal-binding</keyword>